<evidence type="ECO:0000256" key="1">
    <source>
        <dbReference type="SAM" id="SignalP"/>
    </source>
</evidence>
<reference evidence="2 3" key="1">
    <citation type="submission" date="2016-07" db="EMBL/GenBank/DDBJ databases">
        <title>Complete genome sequence of the Lentzea guizhouensis DHS C013.</title>
        <authorList>
            <person name="Cao C."/>
        </authorList>
    </citation>
    <scope>NUCLEOTIDE SEQUENCE [LARGE SCALE GENOMIC DNA]</scope>
    <source>
        <strain evidence="2 3">DHS C013</strain>
    </source>
</reference>
<organism evidence="2 3">
    <name type="scientific">Lentzea guizhouensis</name>
    <dbReference type="NCBI Taxonomy" id="1586287"/>
    <lineage>
        <taxon>Bacteria</taxon>
        <taxon>Bacillati</taxon>
        <taxon>Actinomycetota</taxon>
        <taxon>Actinomycetes</taxon>
        <taxon>Pseudonocardiales</taxon>
        <taxon>Pseudonocardiaceae</taxon>
        <taxon>Lentzea</taxon>
    </lineage>
</organism>
<dbReference type="STRING" id="1586287.BBK82_15590"/>
<dbReference type="AlphaFoldDB" id="A0A1B2HHR2"/>
<sequence>MLIIAATTALAVVPASAQRWVQDLPPVAQGYADLRSPFKTLTDKTWPVGAWRDGENQFHSTKSYFTVDLKPLRGKRIHDVHAYTYETAVTDCAKPRSVELWQTEVAEQPTWARAPKELSRLEGTVSGECLGRLSWDISAALTRAVATGAEKATFALRMASHRQLDVGFGRRYAALSVQAGVNTPPSAATDPRVNGKPCDGREHLVGREPALHAQVTDSDPAPGFQIRYVVTDVAEPAKRHEGIATHSDGTYYLPTGFIEHGHTYEWTAQGEDGADKGVPSPPCRFTTDLAAPATAPVVTSADFPQTGAGFPGTITFDAGGDPDVVAFDYNGQATGRVAADQPGGKATITVVVPSSGDKVLDVRSVDRVGHVSNATRFRFQVRPTHVHVFELPVDHPMLGQTYAYTFTSFEPDVTEYVYSVNNGPEITVPAPCDRCSAAVDIRVTSSHSTSVSVRARTAAGHLTEAGHSYLSTHPSWPFVQGDRQEIRIFPPEALDIAEYLYRVNGATEELTVAADANGQAAVQIDFGDHPFPNVEVRGRTADGLLTQSIQHYVD</sequence>
<dbReference type="EMBL" id="CP016793">
    <property type="protein sequence ID" value="ANZ37273.1"/>
    <property type="molecule type" value="Genomic_DNA"/>
</dbReference>
<name>A0A1B2HHR2_9PSEU</name>
<keyword evidence="3" id="KW-1185">Reference proteome</keyword>
<protein>
    <recommendedName>
        <fullName evidence="4">Fibronectin type-III domain-containing protein</fullName>
    </recommendedName>
</protein>
<evidence type="ECO:0000313" key="2">
    <source>
        <dbReference type="EMBL" id="ANZ37273.1"/>
    </source>
</evidence>
<evidence type="ECO:0008006" key="4">
    <source>
        <dbReference type="Google" id="ProtNLM"/>
    </source>
</evidence>
<accession>A0A1B2HHR2</accession>
<feature type="signal peptide" evidence="1">
    <location>
        <begin position="1"/>
        <end position="17"/>
    </location>
</feature>
<proteinExistence type="predicted"/>
<feature type="chain" id="PRO_5008538247" description="Fibronectin type-III domain-containing protein" evidence="1">
    <location>
        <begin position="18"/>
        <end position="554"/>
    </location>
</feature>
<dbReference type="KEGG" id="led:BBK82_15590"/>
<evidence type="ECO:0000313" key="3">
    <source>
        <dbReference type="Proteomes" id="UP000093053"/>
    </source>
</evidence>
<keyword evidence="1" id="KW-0732">Signal</keyword>
<gene>
    <name evidence="2" type="ORF">BBK82_15590</name>
</gene>
<dbReference type="Proteomes" id="UP000093053">
    <property type="component" value="Chromosome"/>
</dbReference>